<organism evidence="2 3">
    <name type="scientific">Armillaria ostoyae</name>
    <name type="common">Armillaria root rot fungus</name>
    <dbReference type="NCBI Taxonomy" id="47428"/>
    <lineage>
        <taxon>Eukaryota</taxon>
        <taxon>Fungi</taxon>
        <taxon>Dikarya</taxon>
        <taxon>Basidiomycota</taxon>
        <taxon>Agaricomycotina</taxon>
        <taxon>Agaricomycetes</taxon>
        <taxon>Agaricomycetidae</taxon>
        <taxon>Agaricales</taxon>
        <taxon>Marasmiineae</taxon>
        <taxon>Physalacriaceae</taxon>
        <taxon>Armillaria</taxon>
    </lineage>
</organism>
<reference evidence="3" key="1">
    <citation type="journal article" date="2017" name="Nat. Ecol. Evol.">
        <title>Genome expansion and lineage-specific genetic innovations in the forest pathogenic fungi Armillaria.</title>
        <authorList>
            <person name="Sipos G."/>
            <person name="Prasanna A.N."/>
            <person name="Walter M.C."/>
            <person name="O'Connor E."/>
            <person name="Balint B."/>
            <person name="Krizsan K."/>
            <person name="Kiss B."/>
            <person name="Hess J."/>
            <person name="Varga T."/>
            <person name="Slot J."/>
            <person name="Riley R."/>
            <person name="Boka B."/>
            <person name="Rigling D."/>
            <person name="Barry K."/>
            <person name="Lee J."/>
            <person name="Mihaltcheva S."/>
            <person name="LaButti K."/>
            <person name="Lipzen A."/>
            <person name="Waldron R."/>
            <person name="Moloney N.M."/>
            <person name="Sperisen C."/>
            <person name="Kredics L."/>
            <person name="Vagvoelgyi C."/>
            <person name="Patrignani A."/>
            <person name="Fitzpatrick D."/>
            <person name="Nagy I."/>
            <person name="Doyle S."/>
            <person name="Anderson J.B."/>
            <person name="Grigoriev I.V."/>
            <person name="Gueldener U."/>
            <person name="Muensterkoetter M."/>
            <person name="Nagy L.G."/>
        </authorList>
    </citation>
    <scope>NUCLEOTIDE SEQUENCE [LARGE SCALE GENOMIC DNA]</scope>
    <source>
        <strain evidence="3">C18/9</strain>
    </source>
</reference>
<dbReference type="AlphaFoldDB" id="A0A284SC41"/>
<feature type="region of interest" description="Disordered" evidence="1">
    <location>
        <begin position="64"/>
        <end position="85"/>
    </location>
</feature>
<dbReference type="EMBL" id="FUEG01000063">
    <property type="protein sequence ID" value="SJL18582.1"/>
    <property type="molecule type" value="Genomic_DNA"/>
</dbReference>
<evidence type="ECO:0000313" key="2">
    <source>
        <dbReference type="EMBL" id="SJL18582.1"/>
    </source>
</evidence>
<evidence type="ECO:0000313" key="3">
    <source>
        <dbReference type="Proteomes" id="UP000219338"/>
    </source>
</evidence>
<protein>
    <submittedName>
        <fullName evidence="2">Uncharacterized protein</fullName>
    </submittedName>
</protein>
<feature type="compositionally biased region" description="Polar residues" evidence="1">
    <location>
        <begin position="71"/>
        <end position="85"/>
    </location>
</feature>
<dbReference type="Proteomes" id="UP000219338">
    <property type="component" value="Unassembled WGS sequence"/>
</dbReference>
<feature type="compositionally biased region" description="Pro residues" evidence="1">
    <location>
        <begin position="1"/>
        <end position="10"/>
    </location>
</feature>
<feature type="region of interest" description="Disordered" evidence="1">
    <location>
        <begin position="1"/>
        <end position="45"/>
    </location>
</feature>
<proteinExistence type="predicted"/>
<name>A0A284SC41_ARMOS</name>
<gene>
    <name evidence="2" type="ORF">ARMOST_22179</name>
</gene>
<evidence type="ECO:0000256" key="1">
    <source>
        <dbReference type="SAM" id="MobiDB-lite"/>
    </source>
</evidence>
<keyword evidence="3" id="KW-1185">Reference proteome</keyword>
<sequence>MTGYAPPPSAPLLSSNNTIRTAPRPSNAYNRQVRRPKSVTMTQGTMTDRRPWLVRPLDSLRVTNGMRGTNPVHQTLPQGDASFDTSTDDNGAEIRLLVSRRKVHLLMVGFFISARCCFCGPDQQSNQGSPITDANLLWTTLDEGITNIRRRISLVGERGNRKRFGNIMKSYTRISFTVKYTLCFHDAPDIQMAAHVHELSPSFSSASDSSIPLILIP</sequence>
<accession>A0A284SC41</accession>